<dbReference type="PROSITE" id="PS00895">
    <property type="entry name" value="3_HYDROXYISOBUT_DH"/>
    <property type="match status" value="1"/>
</dbReference>
<sequence length="341" mass="33457">MDTKTIAVVGLGVMGSGMATSLLGHGYRVLVHNRTAAKAAPLLDRGAELAASAEAAVAGADRVLLSLADEPAVDAVLAAAGPALRPGLVIVDTSTVSAEYSRALTARLASAGITRIEACVLGNPAQAAAGQLRVLTAGARPAVESAGDVLAAIGREVSYLGPVGNAATTKLVFNLLLGGQVAALAEAVNYGVAAGLDRDRLLTAIGASGFSSKVLSFRADLMRSRRYEPAAFRSELMAKDLKLGTGAAAEAGIATPVLTAAALAYEAVVAAGAGDADAAVLIDIADGVGAGVGDVAAGDQVHVAGGVADPGRGVADPSRLAAAVRADVDAAILSDTPGGPA</sequence>
<dbReference type="Pfam" id="PF14833">
    <property type="entry name" value="NAD_binding_11"/>
    <property type="match status" value="1"/>
</dbReference>
<evidence type="ECO:0000256" key="1">
    <source>
        <dbReference type="ARBA" id="ARBA00009080"/>
    </source>
</evidence>
<feature type="domain" description="3-hydroxyisobutyrate dehydrogenase-like NAD-binding" evidence="6">
    <location>
        <begin position="164"/>
        <end position="282"/>
    </location>
</feature>
<name>A0A1H5QG31_9PSEU</name>
<dbReference type="AlphaFoldDB" id="A0A1H5QG31"/>
<evidence type="ECO:0000256" key="2">
    <source>
        <dbReference type="ARBA" id="ARBA00023002"/>
    </source>
</evidence>
<evidence type="ECO:0000256" key="4">
    <source>
        <dbReference type="PIRSR" id="PIRSR000103-1"/>
    </source>
</evidence>
<dbReference type="SUPFAM" id="SSF48179">
    <property type="entry name" value="6-phosphogluconate dehydrogenase C-terminal domain-like"/>
    <property type="match status" value="1"/>
</dbReference>
<dbReference type="PANTHER" id="PTHR43580:SF2">
    <property type="entry name" value="CYTOKINE-LIKE NUCLEAR FACTOR N-PAC"/>
    <property type="match status" value="1"/>
</dbReference>
<evidence type="ECO:0000313" key="8">
    <source>
        <dbReference type="Proteomes" id="UP000198878"/>
    </source>
</evidence>
<dbReference type="PANTHER" id="PTHR43580">
    <property type="entry name" value="OXIDOREDUCTASE GLYR1-RELATED"/>
    <property type="match status" value="1"/>
</dbReference>
<comment type="similarity">
    <text evidence="1">Belongs to the HIBADH-related family.</text>
</comment>
<evidence type="ECO:0000256" key="3">
    <source>
        <dbReference type="ARBA" id="ARBA00023027"/>
    </source>
</evidence>
<dbReference type="Gene3D" id="3.40.50.720">
    <property type="entry name" value="NAD(P)-binding Rossmann-like Domain"/>
    <property type="match status" value="1"/>
</dbReference>
<keyword evidence="3" id="KW-0520">NAD</keyword>
<dbReference type="InterPro" id="IPR036291">
    <property type="entry name" value="NAD(P)-bd_dom_sf"/>
</dbReference>
<keyword evidence="2" id="KW-0560">Oxidoreductase</keyword>
<dbReference type="GO" id="GO:0016491">
    <property type="term" value="F:oxidoreductase activity"/>
    <property type="evidence" value="ECO:0007669"/>
    <property type="project" value="UniProtKB-KW"/>
</dbReference>
<dbReference type="InterPro" id="IPR002204">
    <property type="entry name" value="3-OH-isobutyrate_DH-rel_CS"/>
</dbReference>
<dbReference type="InterPro" id="IPR029154">
    <property type="entry name" value="HIBADH-like_NADP-bd"/>
</dbReference>
<evidence type="ECO:0000313" key="7">
    <source>
        <dbReference type="EMBL" id="SEF24341.1"/>
    </source>
</evidence>
<feature type="domain" description="6-phosphogluconate dehydrogenase NADP-binding" evidence="5">
    <location>
        <begin position="5"/>
        <end position="161"/>
    </location>
</feature>
<dbReference type="InterPro" id="IPR013328">
    <property type="entry name" value="6PGD_dom2"/>
</dbReference>
<accession>A0A1H5QG31</accession>
<dbReference type="EMBL" id="FNUJ01000002">
    <property type="protein sequence ID" value="SEF24341.1"/>
    <property type="molecule type" value="Genomic_DNA"/>
</dbReference>
<dbReference type="Gene3D" id="1.10.1040.10">
    <property type="entry name" value="N-(1-d-carboxylethyl)-l-norvaline Dehydrogenase, domain 2"/>
    <property type="match status" value="1"/>
</dbReference>
<feature type="active site" evidence="4">
    <location>
        <position position="170"/>
    </location>
</feature>
<organism evidence="7 8">
    <name type="scientific">Amycolatopsis pretoriensis</name>
    <dbReference type="NCBI Taxonomy" id="218821"/>
    <lineage>
        <taxon>Bacteria</taxon>
        <taxon>Bacillati</taxon>
        <taxon>Actinomycetota</taxon>
        <taxon>Actinomycetes</taxon>
        <taxon>Pseudonocardiales</taxon>
        <taxon>Pseudonocardiaceae</taxon>
        <taxon>Amycolatopsis</taxon>
    </lineage>
</organism>
<dbReference type="GO" id="GO:0050661">
    <property type="term" value="F:NADP binding"/>
    <property type="evidence" value="ECO:0007669"/>
    <property type="project" value="InterPro"/>
</dbReference>
<keyword evidence="8" id="KW-1185">Reference proteome</keyword>
<dbReference type="Proteomes" id="UP000198878">
    <property type="component" value="Unassembled WGS sequence"/>
</dbReference>
<dbReference type="SUPFAM" id="SSF51735">
    <property type="entry name" value="NAD(P)-binding Rossmann-fold domains"/>
    <property type="match status" value="1"/>
</dbReference>
<dbReference type="InterPro" id="IPR006115">
    <property type="entry name" value="6PGDH_NADP-bd"/>
</dbReference>
<evidence type="ECO:0000259" key="5">
    <source>
        <dbReference type="Pfam" id="PF03446"/>
    </source>
</evidence>
<dbReference type="GO" id="GO:0051287">
    <property type="term" value="F:NAD binding"/>
    <property type="evidence" value="ECO:0007669"/>
    <property type="project" value="InterPro"/>
</dbReference>
<dbReference type="InterPro" id="IPR015815">
    <property type="entry name" value="HIBADH-related"/>
</dbReference>
<dbReference type="STRING" id="218821.SAMN05421837_102665"/>
<evidence type="ECO:0000259" key="6">
    <source>
        <dbReference type="Pfam" id="PF14833"/>
    </source>
</evidence>
<dbReference type="GO" id="GO:0016054">
    <property type="term" value="P:organic acid catabolic process"/>
    <property type="evidence" value="ECO:0007669"/>
    <property type="project" value="UniProtKB-ARBA"/>
</dbReference>
<reference evidence="8" key="1">
    <citation type="submission" date="2016-10" db="EMBL/GenBank/DDBJ databases">
        <authorList>
            <person name="Varghese N."/>
            <person name="Submissions S."/>
        </authorList>
    </citation>
    <scope>NUCLEOTIDE SEQUENCE [LARGE SCALE GENOMIC DNA]</scope>
    <source>
        <strain evidence="8">DSM 44654</strain>
    </source>
</reference>
<proteinExistence type="inferred from homology"/>
<protein>
    <submittedName>
        <fullName evidence="7">3-hydroxyisobutyrate dehydrogenase</fullName>
    </submittedName>
</protein>
<dbReference type="RefSeq" id="WP_244180137.1">
    <property type="nucleotide sequence ID" value="NZ_FNUJ01000002.1"/>
</dbReference>
<gene>
    <name evidence="7" type="ORF">SAMN05421837_102665</name>
</gene>
<dbReference type="InterPro" id="IPR008927">
    <property type="entry name" value="6-PGluconate_DH-like_C_sf"/>
</dbReference>
<dbReference type="Pfam" id="PF03446">
    <property type="entry name" value="NAD_binding_2"/>
    <property type="match status" value="1"/>
</dbReference>
<dbReference type="InterPro" id="IPR051265">
    <property type="entry name" value="HIBADH-related_NP60_sf"/>
</dbReference>
<dbReference type="PIRSF" id="PIRSF000103">
    <property type="entry name" value="HIBADH"/>
    <property type="match status" value="1"/>
</dbReference>